<dbReference type="PATRIC" id="fig|883158.3.peg.1241"/>
<name>H1Q2U8_9BACT</name>
<evidence type="ECO:0000313" key="1">
    <source>
        <dbReference type="EMBL" id="EHO69546.1"/>
    </source>
</evidence>
<dbReference type="AlphaFoldDB" id="H1Q2U8"/>
<accession>H1Q2U8</accession>
<reference evidence="1 2" key="1">
    <citation type="submission" date="2011-12" db="EMBL/GenBank/DDBJ databases">
        <title>The Genome Sequence of Prevotella micans F0438.</title>
        <authorList>
            <consortium name="The Broad Institute Genome Sequencing Platform"/>
            <person name="Earl A."/>
            <person name="Ward D."/>
            <person name="Feldgarden M."/>
            <person name="Gevers D."/>
            <person name="Izard J."/>
            <person name="Baranova O.V."/>
            <person name="Blanton J.M."/>
            <person name="Wade W.G."/>
            <person name="Dewhirst F.E."/>
            <person name="Young S.K."/>
            <person name="Zeng Q."/>
            <person name="Gargeya S."/>
            <person name="Fitzgerald M."/>
            <person name="Haas B."/>
            <person name="Abouelleil A."/>
            <person name="Alvarado L."/>
            <person name="Arachchi H.M."/>
            <person name="Berlin A."/>
            <person name="Chapman S.B."/>
            <person name="Gearin G."/>
            <person name="Goldberg J."/>
            <person name="Griggs A."/>
            <person name="Gujja S."/>
            <person name="Hansen M."/>
            <person name="Heiman D."/>
            <person name="Howarth C."/>
            <person name="Larimer J."/>
            <person name="Lui A."/>
            <person name="MacDonald P.J.P."/>
            <person name="McCowen C."/>
            <person name="Montmayeur A."/>
            <person name="Murphy C."/>
            <person name="Neiman D."/>
            <person name="Pearson M."/>
            <person name="Priest M."/>
            <person name="Roberts A."/>
            <person name="Saif S."/>
            <person name="Shea T."/>
            <person name="Sisk P."/>
            <person name="Stolte C."/>
            <person name="Sykes S."/>
            <person name="Wortman J."/>
            <person name="Nusbaum C."/>
            <person name="Birren B."/>
        </authorList>
    </citation>
    <scope>NUCLEOTIDE SEQUENCE [LARGE SCALE GENOMIC DNA]</scope>
    <source>
        <strain evidence="1 2">F0438</strain>
    </source>
</reference>
<dbReference type="HOGENOM" id="CLU_1081232_0_0_10"/>
<sequence length="257" mass="28845">MSCDTNKNLSDELKAKDGVITLTEEVNGLKYRLMLIDENAVERLRNVKNAETIRADKAESELHLLRSVYESLLGKWNALWSEPEHNEAARKVKERKARLAAEKQNRYQNILSRFIAEGRAALRAFAFTNRTNFNDKEAASIYYGIMAVAHKTELNLGTKEGISSAVNNFLSGVSWLDCSKFNVECVTSWAHLFAERDVTYEPSIIDNFISFVDYMSCSAETYTSLGGSNGSADQLTNWDGTKKLGLKSATKKKGQSY</sequence>
<dbReference type="eggNOG" id="COG1196">
    <property type="taxonomic scope" value="Bacteria"/>
</dbReference>
<dbReference type="RefSeq" id="WP_006952570.1">
    <property type="nucleotide sequence ID" value="NZ_JH594522.1"/>
</dbReference>
<organism evidence="1 2">
    <name type="scientific">Prevotella micans F0438</name>
    <dbReference type="NCBI Taxonomy" id="883158"/>
    <lineage>
        <taxon>Bacteria</taxon>
        <taxon>Pseudomonadati</taxon>
        <taxon>Bacteroidota</taxon>
        <taxon>Bacteroidia</taxon>
        <taxon>Bacteroidales</taxon>
        <taxon>Prevotellaceae</taxon>
        <taxon>Prevotella</taxon>
    </lineage>
</organism>
<proteinExistence type="predicted"/>
<dbReference type="Proteomes" id="UP000016023">
    <property type="component" value="Unassembled WGS sequence"/>
</dbReference>
<evidence type="ECO:0000313" key="2">
    <source>
        <dbReference type="Proteomes" id="UP000016023"/>
    </source>
</evidence>
<gene>
    <name evidence="1" type="ORF">HMPREF9140_01236</name>
</gene>
<keyword evidence="2" id="KW-1185">Reference proteome</keyword>
<protein>
    <submittedName>
        <fullName evidence="1">Uncharacterized protein</fullName>
    </submittedName>
</protein>
<dbReference type="STRING" id="883158.HMPREF9140_01236"/>
<comment type="caution">
    <text evidence="1">The sequence shown here is derived from an EMBL/GenBank/DDBJ whole genome shotgun (WGS) entry which is preliminary data.</text>
</comment>
<dbReference type="EMBL" id="AGWK01000036">
    <property type="protein sequence ID" value="EHO69546.1"/>
    <property type="molecule type" value="Genomic_DNA"/>
</dbReference>